<accession>A0A1J9PTB2</accession>
<dbReference type="AlphaFoldDB" id="A0A1J9PTB2"/>
<evidence type="ECO:0000313" key="2">
    <source>
        <dbReference type="Proteomes" id="UP000182235"/>
    </source>
</evidence>
<name>A0A1J9PTB2_9EURO</name>
<dbReference type="OrthoDB" id="4188702at2759"/>
<reference evidence="1 2" key="1">
    <citation type="submission" date="2015-07" db="EMBL/GenBank/DDBJ databases">
        <title>Emmonsia species relationships and genome sequence.</title>
        <authorList>
            <consortium name="The Broad Institute Genomics Platform"/>
            <person name="Cuomo C.A."/>
            <person name="Munoz J.F."/>
            <person name="Imamovic A."/>
            <person name="Priest M.E."/>
            <person name="Young S."/>
            <person name="Clay O.K."/>
            <person name="McEwen J.G."/>
        </authorList>
    </citation>
    <scope>NUCLEOTIDE SEQUENCE [LARGE SCALE GENOMIC DNA]</scope>
    <source>
        <strain evidence="1 2">UAMH 9510</strain>
    </source>
</reference>
<evidence type="ECO:0000313" key="1">
    <source>
        <dbReference type="EMBL" id="OJD11107.1"/>
    </source>
</evidence>
<dbReference type="Proteomes" id="UP000182235">
    <property type="component" value="Unassembled WGS sequence"/>
</dbReference>
<dbReference type="EMBL" id="LGRN01000613">
    <property type="protein sequence ID" value="OJD11107.1"/>
    <property type="molecule type" value="Genomic_DNA"/>
</dbReference>
<comment type="caution">
    <text evidence="1">The sequence shown here is derived from an EMBL/GenBank/DDBJ whole genome shotgun (WGS) entry which is preliminary data.</text>
</comment>
<gene>
    <name evidence="1" type="ORF">AJ78_08057</name>
</gene>
<keyword evidence="2" id="KW-1185">Reference proteome</keyword>
<feature type="non-terminal residue" evidence="1">
    <location>
        <position position="1"/>
    </location>
</feature>
<organism evidence="1 2">
    <name type="scientific">Emergomyces pasteurianus Ep9510</name>
    <dbReference type="NCBI Taxonomy" id="1447872"/>
    <lineage>
        <taxon>Eukaryota</taxon>
        <taxon>Fungi</taxon>
        <taxon>Dikarya</taxon>
        <taxon>Ascomycota</taxon>
        <taxon>Pezizomycotina</taxon>
        <taxon>Eurotiomycetes</taxon>
        <taxon>Eurotiomycetidae</taxon>
        <taxon>Onygenales</taxon>
        <taxon>Ajellomycetaceae</taxon>
        <taxon>Emergomyces</taxon>
    </lineage>
</organism>
<protein>
    <submittedName>
        <fullName evidence="1">Uncharacterized protein</fullName>
    </submittedName>
</protein>
<sequence>MTDEQVISRVRDTLWLLKQLGTAEAAELLNRVKVSESNPFSFIFQSHND</sequence>
<proteinExistence type="predicted"/>